<comment type="caution">
    <text evidence="1">The sequence shown here is derived from an EMBL/GenBank/DDBJ whole genome shotgun (WGS) entry which is preliminary data.</text>
</comment>
<evidence type="ECO:0008006" key="3">
    <source>
        <dbReference type="Google" id="ProtNLM"/>
    </source>
</evidence>
<accession>A0A927EZM8</accession>
<keyword evidence="2" id="KW-1185">Reference proteome</keyword>
<evidence type="ECO:0000313" key="2">
    <source>
        <dbReference type="Proteomes" id="UP000632289"/>
    </source>
</evidence>
<dbReference type="EMBL" id="JACXYU010000007">
    <property type="protein sequence ID" value="MBD3932904.1"/>
    <property type="molecule type" value="Genomic_DNA"/>
</dbReference>
<gene>
    <name evidence="1" type="ORF">IF129_15265</name>
</gene>
<dbReference type="AlphaFoldDB" id="A0A927EZM8"/>
<name>A0A927EZM8_9ACTN</name>
<evidence type="ECO:0000313" key="1">
    <source>
        <dbReference type="EMBL" id="MBD3932904.1"/>
    </source>
</evidence>
<sequence length="464" mass="47642">MDGKRSVRAVAACVVLGLVGCAGCAGGGPRLEGVVVASPSARGPLDGPAAEVQAAVARVWPRTAALWPGVDLSGHHVLLTDGEHGWLVDAVGMSRVGSAELERAGVDVPAPGGAERTTWRGEAAVVVRPPAGAAAQDDPVAAGLELFALATRAAFAPPGEDVSEAAAGERVRAYPLQAEPRVVRTMVHDSLLAAYRRPGERAERLAAAAYWNEQWRRRFPAEAKGSAEADLRAGAAAYFARYAVAMATADDPAEHLMATLRPLAGEAAGDPAGEAGAIGTVALLNADALGLGVKEGLLRKGVPPVDAVLAELADVEPVRQSAPEAVREDVERSTAERNERLGRAIGPFTRAMEDERRPLLMLPAGSGRVVGEGLFTTEGLPVDAVVPGGRGRFVLESGTLALDGVTVARMPGPDGGAYVAVPLDADGEGVSLAGEQLTLAGGGLRGAVDVRVAEEGGRRVLYAR</sequence>
<dbReference type="RefSeq" id="WP_191210206.1">
    <property type="nucleotide sequence ID" value="NZ_BAABKL010000050.1"/>
</dbReference>
<dbReference type="PROSITE" id="PS51257">
    <property type="entry name" value="PROKAR_LIPOPROTEIN"/>
    <property type="match status" value="1"/>
</dbReference>
<organism evidence="1 2">
    <name type="scientific">Streptomyces chumphonensis</name>
    <dbReference type="NCBI Taxonomy" id="1214925"/>
    <lineage>
        <taxon>Bacteria</taxon>
        <taxon>Bacillati</taxon>
        <taxon>Actinomycetota</taxon>
        <taxon>Actinomycetes</taxon>
        <taxon>Kitasatosporales</taxon>
        <taxon>Streptomycetaceae</taxon>
        <taxon>Streptomyces</taxon>
    </lineage>
</organism>
<proteinExistence type="predicted"/>
<reference evidence="1" key="1">
    <citation type="submission" date="2020-09" db="EMBL/GenBank/DDBJ databases">
        <title>Secondary metabolite and genome analysis of marine Streptomyces chumphonensis KK1-2T.</title>
        <authorList>
            <person name="Phongsopitanun W."/>
            <person name="Kanchanasin P."/>
            <person name="Pittayakhajonwut P."/>
            <person name="Suwanborirux K."/>
            <person name="Tanasupawat S."/>
        </authorList>
    </citation>
    <scope>NUCLEOTIDE SEQUENCE</scope>
    <source>
        <strain evidence="1">KK1-2</strain>
    </source>
</reference>
<dbReference type="Proteomes" id="UP000632289">
    <property type="component" value="Unassembled WGS sequence"/>
</dbReference>
<protein>
    <recommendedName>
        <fullName evidence="3">Lipoprotein</fullName>
    </recommendedName>
</protein>